<evidence type="ECO:0000256" key="8">
    <source>
        <dbReference type="ARBA" id="ARBA00023053"/>
    </source>
</evidence>
<accession>A0A381T9H1</accession>
<comment type="subcellular location">
    <subcellularLocation>
        <location evidence="1">Cell membrane</location>
        <topology evidence="1">Multi-pass membrane protein</topology>
    </subcellularLocation>
</comment>
<keyword evidence="6" id="KW-0769">Symport</keyword>
<dbReference type="PROSITE" id="PS50283">
    <property type="entry name" value="NA_SOLUT_SYMP_3"/>
    <property type="match status" value="1"/>
</dbReference>
<dbReference type="InterPro" id="IPR011851">
    <property type="entry name" value="Na/Pro_symporter"/>
</dbReference>
<comment type="catalytic activity">
    <reaction evidence="12">
        <text>L-proline(in) + Na(+)(in) = L-proline(out) + Na(+)(out)</text>
        <dbReference type="Rhea" id="RHEA:28967"/>
        <dbReference type="ChEBI" id="CHEBI:29101"/>
        <dbReference type="ChEBI" id="CHEBI:60039"/>
    </reaction>
</comment>
<feature type="transmembrane region" description="Helical" evidence="13">
    <location>
        <begin position="184"/>
        <end position="203"/>
    </location>
</feature>
<evidence type="ECO:0000256" key="2">
    <source>
        <dbReference type="ARBA" id="ARBA00006434"/>
    </source>
</evidence>
<dbReference type="InterPro" id="IPR001734">
    <property type="entry name" value="Na/solute_symporter"/>
</dbReference>
<dbReference type="GO" id="GO:0031402">
    <property type="term" value="F:sodium ion binding"/>
    <property type="evidence" value="ECO:0007669"/>
    <property type="project" value="InterPro"/>
</dbReference>
<evidence type="ECO:0000256" key="9">
    <source>
        <dbReference type="ARBA" id="ARBA00023065"/>
    </source>
</evidence>
<keyword evidence="3" id="KW-0813">Transport</keyword>
<dbReference type="Gene3D" id="1.20.1730.10">
    <property type="entry name" value="Sodium/glucose cotransporter"/>
    <property type="match status" value="1"/>
</dbReference>
<keyword evidence="11" id="KW-0739">Sodium transport</keyword>
<dbReference type="PANTHER" id="PTHR48086">
    <property type="entry name" value="SODIUM/PROLINE SYMPORTER-RELATED"/>
    <property type="match status" value="1"/>
</dbReference>
<dbReference type="AlphaFoldDB" id="A0A381T9H1"/>
<organism evidence="14">
    <name type="scientific">marine metagenome</name>
    <dbReference type="NCBI Taxonomy" id="408172"/>
    <lineage>
        <taxon>unclassified sequences</taxon>
        <taxon>metagenomes</taxon>
        <taxon>ecological metagenomes</taxon>
    </lineage>
</organism>
<dbReference type="GO" id="GO:0005298">
    <property type="term" value="F:proline:sodium symporter activity"/>
    <property type="evidence" value="ECO:0007669"/>
    <property type="project" value="InterPro"/>
</dbReference>
<feature type="transmembrane region" description="Helical" evidence="13">
    <location>
        <begin position="402"/>
        <end position="422"/>
    </location>
</feature>
<keyword evidence="7 13" id="KW-1133">Transmembrane helix</keyword>
<feature type="transmembrane region" description="Helical" evidence="13">
    <location>
        <begin position="120"/>
        <end position="139"/>
    </location>
</feature>
<feature type="transmembrane region" description="Helical" evidence="13">
    <location>
        <begin position="73"/>
        <end position="91"/>
    </location>
</feature>
<evidence type="ECO:0000256" key="1">
    <source>
        <dbReference type="ARBA" id="ARBA00004651"/>
    </source>
</evidence>
<feature type="transmembrane region" description="Helical" evidence="13">
    <location>
        <begin position="6"/>
        <end position="25"/>
    </location>
</feature>
<dbReference type="NCBIfam" id="TIGR00813">
    <property type="entry name" value="sss"/>
    <property type="match status" value="1"/>
</dbReference>
<feature type="transmembrane region" description="Helical" evidence="13">
    <location>
        <begin position="457"/>
        <end position="473"/>
    </location>
</feature>
<feature type="transmembrane region" description="Helical" evidence="13">
    <location>
        <begin position="370"/>
        <end position="390"/>
    </location>
</feature>
<dbReference type="InterPro" id="IPR038377">
    <property type="entry name" value="Na/Glc_symporter_sf"/>
</dbReference>
<dbReference type="GO" id="GO:0005886">
    <property type="term" value="C:plasma membrane"/>
    <property type="evidence" value="ECO:0007669"/>
    <property type="project" value="UniProtKB-SubCell"/>
</dbReference>
<keyword evidence="9" id="KW-0406">Ion transport</keyword>
<evidence type="ECO:0000256" key="6">
    <source>
        <dbReference type="ARBA" id="ARBA00022847"/>
    </source>
</evidence>
<evidence type="ECO:0000256" key="10">
    <source>
        <dbReference type="ARBA" id="ARBA00023136"/>
    </source>
</evidence>
<feature type="transmembrane region" description="Helical" evidence="13">
    <location>
        <begin position="232"/>
        <end position="252"/>
    </location>
</feature>
<evidence type="ECO:0008006" key="15">
    <source>
        <dbReference type="Google" id="ProtNLM"/>
    </source>
</evidence>
<evidence type="ECO:0000256" key="4">
    <source>
        <dbReference type="ARBA" id="ARBA00022475"/>
    </source>
</evidence>
<reference evidence="14" key="1">
    <citation type="submission" date="2018-05" db="EMBL/GenBank/DDBJ databases">
        <authorList>
            <person name="Lanie J.A."/>
            <person name="Ng W.-L."/>
            <person name="Kazmierczak K.M."/>
            <person name="Andrzejewski T.M."/>
            <person name="Davidsen T.M."/>
            <person name="Wayne K.J."/>
            <person name="Tettelin H."/>
            <person name="Glass J.I."/>
            <person name="Rusch D."/>
            <person name="Podicherti R."/>
            <person name="Tsui H.-C.T."/>
            <person name="Winkler M.E."/>
        </authorList>
    </citation>
    <scope>NUCLEOTIDE SEQUENCE</scope>
</reference>
<evidence type="ECO:0000313" key="14">
    <source>
        <dbReference type="EMBL" id="SVA12181.1"/>
    </source>
</evidence>
<evidence type="ECO:0000256" key="11">
    <source>
        <dbReference type="ARBA" id="ARBA00023201"/>
    </source>
</evidence>
<keyword evidence="8" id="KW-0915">Sodium</keyword>
<evidence type="ECO:0000256" key="13">
    <source>
        <dbReference type="SAM" id="Phobius"/>
    </source>
</evidence>
<feature type="transmembrane region" description="Helical" evidence="13">
    <location>
        <begin position="318"/>
        <end position="336"/>
    </location>
</feature>
<dbReference type="GO" id="GO:0015824">
    <property type="term" value="P:proline transport"/>
    <property type="evidence" value="ECO:0007669"/>
    <property type="project" value="InterPro"/>
</dbReference>
<sequence length="478" mass="52201">MSTVGIIFIFYLLFLIAVGLISIKYNKSQEDYLLAGRRLGPWVTAFSERASGESAWLLLALPGAAISVGLGEVWTVVGITLGIIASWFLIAEKLRIETEKYTALTIPGYLHKKYNDNSNIIRLFSSVIIAFFFLFYVSAQFHASGKVINTLFGLSSINGIFIGAVVIIFYTIMGGFFAIAWTDLLQGILMIGTLVILPIVGIIELQNHERTIYEVLNQVGESNSSYTMGRSGLAAVSVVLGGLSWGLGYLGQPHLVIRYMAIKNPKDINKAKLIAILWALPGISGAFLIGLVALNYFGPDFFIINDVEQAMPLLATELLPPIFAGLLISGAVAAMMSTADSQLLVSTSAITEDFIHQFLGLNLSDKTLLLINRITIIILGIIAFCIAIFSEFTGKNIFGVVSYAWSGLGSSFGPVLVLSLWWNKTTRKGVIAGLLVGFFSTIIWANTDLRLIVSERLVSFVFAFIVVILVSYLDKEKF</sequence>
<feature type="transmembrane region" description="Helical" evidence="13">
    <location>
        <begin position="273"/>
        <end position="298"/>
    </location>
</feature>
<dbReference type="PANTHER" id="PTHR48086:SF3">
    <property type="entry name" value="SODIUM_PROLINE SYMPORTER"/>
    <property type="match status" value="1"/>
</dbReference>
<evidence type="ECO:0000256" key="5">
    <source>
        <dbReference type="ARBA" id="ARBA00022692"/>
    </source>
</evidence>
<feature type="transmembrane region" description="Helical" evidence="13">
    <location>
        <begin position="429"/>
        <end position="445"/>
    </location>
</feature>
<evidence type="ECO:0000256" key="12">
    <source>
        <dbReference type="ARBA" id="ARBA00033708"/>
    </source>
</evidence>
<comment type="similarity">
    <text evidence="2">Belongs to the sodium:solute symporter (SSF) (TC 2.A.21) family.</text>
</comment>
<dbReference type="Pfam" id="PF00474">
    <property type="entry name" value="SSF"/>
    <property type="match status" value="1"/>
</dbReference>
<evidence type="ECO:0000256" key="7">
    <source>
        <dbReference type="ARBA" id="ARBA00022989"/>
    </source>
</evidence>
<dbReference type="EMBL" id="UINC01004150">
    <property type="protein sequence ID" value="SVA12181.1"/>
    <property type="molecule type" value="Genomic_DNA"/>
</dbReference>
<keyword evidence="4" id="KW-1003">Cell membrane</keyword>
<protein>
    <recommendedName>
        <fullName evidence="15">Sodium/proline symporter</fullName>
    </recommendedName>
</protein>
<proteinExistence type="inferred from homology"/>
<keyword evidence="5 13" id="KW-0812">Transmembrane</keyword>
<dbReference type="CDD" id="cd11475">
    <property type="entry name" value="SLC5sbd_PutP"/>
    <property type="match status" value="1"/>
</dbReference>
<name>A0A381T9H1_9ZZZZ</name>
<feature type="transmembrane region" description="Helical" evidence="13">
    <location>
        <begin position="151"/>
        <end position="172"/>
    </location>
</feature>
<evidence type="ECO:0000256" key="3">
    <source>
        <dbReference type="ARBA" id="ARBA00022448"/>
    </source>
</evidence>
<dbReference type="InterPro" id="IPR050277">
    <property type="entry name" value="Sodium:Solute_Symporter"/>
</dbReference>
<keyword evidence="10 13" id="KW-0472">Membrane</keyword>
<gene>
    <name evidence="14" type="ORF">METZ01_LOCUS65035</name>
</gene>